<protein>
    <submittedName>
        <fullName evidence="2">Uncharacterized protein</fullName>
    </submittedName>
</protein>
<dbReference type="EMBL" id="FQXU01000009">
    <property type="protein sequence ID" value="SHI24378.1"/>
    <property type="molecule type" value="Genomic_DNA"/>
</dbReference>
<accession>A0A1M5ZJQ5</accession>
<proteinExistence type="predicted"/>
<dbReference type="AlphaFoldDB" id="A0A1M5ZJQ5"/>
<sequence>MKDSIALFLVFTLLLIPLVLLSGIEFIIKILLMTGIAVSLGVQYALISKD</sequence>
<keyword evidence="1" id="KW-0472">Membrane</keyword>
<keyword evidence="1" id="KW-0812">Transmembrane</keyword>
<organism evidence="2 3">
    <name type="scientific">Clostridium intestinale DSM 6191</name>
    <dbReference type="NCBI Taxonomy" id="1121320"/>
    <lineage>
        <taxon>Bacteria</taxon>
        <taxon>Bacillati</taxon>
        <taxon>Bacillota</taxon>
        <taxon>Clostridia</taxon>
        <taxon>Eubacteriales</taxon>
        <taxon>Clostridiaceae</taxon>
        <taxon>Clostridium</taxon>
    </lineage>
</organism>
<reference evidence="2 3" key="1">
    <citation type="submission" date="2016-11" db="EMBL/GenBank/DDBJ databases">
        <authorList>
            <person name="Jaros S."/>
            <person name="Januszkiewicz K."/>
            <person name="Wedrychowicz H."/>
        </authorList>
    </citation>
    <scope>NUCLEOTIDE SEQUENCE [LARGE SCALE GENOMIC DNA]</scope>
    <source>
        <strain evidence="2 3">DSM 6191</strain>
    </source>
</reference>
<gene>
    <name evidence="2" type="ORF">SAMN02745941_03016</name>
</gene>
<name>A0A1M5ZJQ5_9CLOT</name>
<evidence type="ECO:0000313" key="2">
    <source>
        <dbReference type="EMBL" id="SHI24378.1"/>
    </source>
</evidence>
<feature type="transmembrane region" description="Helical" evidence="1">
    <location>
        <begin position="31"/>
        <end position="47"/>
    </location>
</feature>
<keyword evidence="1" id="KW-1133">Transmembrane helix</keyword>
<evidence type="ECO:0000313" key="3">
    <source>
        <dbReference type="Proteomes" id="UP000184241"/>
    </source>
</evidence>
<evidence type="ECO:0000256" key="1">
    <source>
        <dbReference type="SAM" id="Phobius"/>
    </source>
</evidence>
<dbReference type="Proteomes" id="UP000184241">
    <property type="component" value="Unassembled WGS sequence"/>
</dbReference>
<dbReference type="RefSeq" id="WP_156337861.1">
    <property type="nucleotide sequence ID" value="NZ_FQXU01000009.1"/>
</dbReference>